<dbReference type="HOGENOM" id="CLU_3136868_0_0_9"/>
<sequence>MGPHCDKLNRRNAINWTSCGQQVMQQLERHQRRILLGADSLSSFFEHWS</sequence>
<comment type="caution">
    <text evidence="1">The sequence shown here is derived from an EMBL/GenBank/DDBJ whole genome shotgun (WGS) entry which is preliminary data.</text>
</comment>
<accession>C8P655</accession>
<protein>
    <submittedName>
        <fullName evidence="1">Uncharacterized protein</fullName>
    </submittedName>
</protein>
<name>C8P655_9LACO</name>
<organism evidence="1 2">
    <name type="scientific">Limosilactobacillus antri DSM 16041</name>
    <dbReference type="NCBI Taxonomy" id="525309"/>
    <lineage>
        <taxon>Bacteria</taxon>
        <taxon>Bacillati</taxon>
        <taxon>Bacillota</taxon>
        <taxon>Bacilli</taxon>
        <taxon>Lactobacillales</taxon>
        <taxon>Lactobacillaceae</taxon>
        <taxon>Limosilactobacillus</taxon>
    </lineage>
</organism>
<evidence type="ECO:0000313" key="1">
    <source>
        <dbReference type="EMBL" id="EEW54024.1"/>
    </source>
</evidence>
<dbReference type="AlphaFoldDB" id="C8P655"/>
<dbReference type="EMBL" id="ACLL01000019">
    <property type="protein sequence ID" value="EEW54024.1"/>
    <property type="molecule type" value="Genomic_DNA"/>
</dbReference>
<gene>
    <name evidence="1" type="ORF">HMPREF0494_0799</name>
</gene>
<dbReference type="Proteomes" id="UP000003675">
    <property type="component" value="Unassembled WGS sequence"/>
</dbReference>
<reference evidence="1 2" key="1">
    <citation type="submission" date="2009-09" db="EMBL/GenBank/DDBJ databases">
        <authorList>
            <person name="Qin X."/>
            <person name="Bachman B."/>
            <person name="Battles P."/>
            <person name="Bell A."/>
            <person name="Bess C."/>
            <person name="Bickham C."/>
            <person name="Chaboub L."/>
            <person name="Chen D."/>
            <person name="Coyle M."/>
            <person name="Deiros D.R."/>
            <person name="Dinh H."/>
            <person name="Forbes L."/>
            <person name="Fowler G."/>
            <person name="Francisco L."/>
            <person name="Fu Q."/>
            <person name="Gubbala S."/>
            <person name="Hale W."/>
            <person name="Han Y."/>
            <person name="Hemphill L."/>
            <person name="Highlander S.K."/>
            <person name="Hirani K."/>
            <person name="Hogues M."/>
            <person name="Jackson L."/>
            <person name="Jakkamsetti A."/>
            <person name="Javaid M."/>
            <person name="Jiang H."/>
            <person name="Korchina V."/>
            <person name="Kovar C."/>
            <person name="Lara F."/>
            <person name="Lee S."/>
            <person name="Mata R."/>
            <person name="Mathew T."/>
            <person name="Moen C."/>
            <person name="Morales K."/>
            <person name="Munidasa M."/>
            <person name="Nazareth L."/>
            <person name="Ngo R."/>
            <person name="Nguyen L."/>
            <person name="Okwuonu G."/>
            <person name="Ongeri F."/>
            <person name="Patil S."/>
            <person name="Petrosino J."/>
            <person name="Pham C."/>
            <person name="Pham P."/>
            <person name="Pu L.-L."/>
            <person name="Puazo M."/>
            <person name="Raj R."/>
            <person name="Reid J."/>
            <person name="Rouhana J."/>
            <person name="Saada N."/>
            <person name="Shang Y."/>
            <person name="Simmons D."/>
            <person name="Thornton R."/>
            <person name="Warren J."/>
            <person name="Weissenberger G."/>
            <person name="Zhang J."/>
            <person name="Zhang L."/>
            <person name="Zhou C."/>
            <person name="Zhu D."/>
            <person name="Muzny D."/>
            <person name="Worley K."/>
            <person name="Gibbs R."/>
        </authorList>
    </citation>
    <scope>NUCLEOTIDE SEQUENCE [LARGE SCALE GENOMIC DNA]</scope>
    <source>
        <strain evidence="1 2">DSM 16041</strain>
    </source>
</reference>
<evidence type="ECO:0000313" key="2">
    <source>
        <dbReference type="Proteomes" id="UP000003675"/>
    </source>
</evidence>
<proteinExistence type="predicted"/>